<dbReference type="Ensembl" id="ENSPTRT00000090096.1">
    <property type="protein sequence ID" value="ENSPTRP00000065254.1"/>
    <property type="gene ID" value="ENSPTRG00000051222.1"/>
</dbReference>
<evidence type="ECO:0000256" key="1">
    <source>
        <dbReference type="ARBA" id="ARBA00004236"/>
    </source>
</evidence>
<evidence type="ECO:0000256" key="2">
    <source>
        <dbReference type="ARBA" id="ARBA00022475"/>
    </source>
</evidence>
<keyword evidence="4" id="KW-0391">Immunity</keyword>
<dbReference type="InterPro" id="IPR013106">
    <property type="entry name" value="Ig_V-set"/>
</dbReference>
<dbReference type="Bgee" id="ENSPTRG00000051222">
    <property type="expression patterns" value="Expressed in thymus and 4 other cell types or tissues"/>
</dbReference>
<dbReference type="SMART" id="SM00409">
    <property type="entry name" value="IG"/>
    <property type="match status" value="1"/>
</dbReference>
<evidence type="ECO:0000256" key="4">
    <source>
        <dbReference type="ARBA" id="ARBA00022859"/>
    </source>
</evidence>
<dbReference type="InterPro" id="IPR013783">
    <property type="entry name" value="Ig-like_fold"/>
</dbReference>
<dbReference type="Gene3D" id="2.60.40.10">
    <property type="entry name" value="Immunoglobulins"/>
    <property type="match status" value="1"/>
</dbReference>
<dbReference type="GO" id="GO:0007166">
    <property type="term" value="P:cell surface receptor signaling pathway"/>
    <property type="evidence" value="ECO:0000318"/>
    <property type="project" value="GO_Central"/>
</dbReference>
<dbReference type="PROSITE" id="PS50835">
    <property type="entry name" value="IG_LIKE"/>
    <property type="match status" value="1"/>
</dbReference>
<dbReference type="EMBL" id="AC194566">
    <property type="status" value="NOT_ANNOTATED_CDS"/>
    <property type="molecule type" value="Genomic_DNA"/>
</dbReference>
<accession>A0A2I3RKN7</accession>
<dbReference type="InterPro" id="IPR007110">
    <property type="entry name" value="Ig-like_dom"/>
</dbReference>
<reference evidence="7" key="2">
    <citation type="submission" date="2025-08" db="UniProtKB">
        <authorList>
            <consortium name="Ensembl"/>
        </authorList>
    </citation>
    <scope>IDENTIFICATION</scope>
</reference>
<dbReference type="PANTHER" id="PTHR23268:SF88">
    <property type="entry name" value="T CELL RECEPTOR BETA VARIABLE 18"/>
    <property type="match status" value="1"/>
</dbReference>
<dbReference type="GO" id="GO:0005886">
    <property type="term" value="C:plasma membrane"/>
    <property type="evidence" value="ECO:0000318"/>
    <property type="project" value="GO_Central"/>
</dbReference>
<dbReference type="GO" id="GO:0002376">
    <property type="term" value="P:immune system process"/>
    <property type="evidence" value="ECO:0007669"/>
    <property type="project" value="UniProtKB-KW"/>
</dbReference>
<dbReference type="InterPro" id="IPR050413">
    <property type="entry name" value="TCR_beta_variable"/>
</dbReference>
<dbReference type="InParanoid" id="A0A2I3RKN7"/>
<evidence type="ECO:0000313" key="8">
    <source>
        <dbReference type="Proteomes" id="UP000002277"/>
    </source>
</evidence>
<keyword evidence="3" id="KW-0732">Signal</keyword>
<keyword evidence="5" id="KW-0472">Membrane</keyword>
<evidence type="ECO:0000259" key="6">
    <source>
        <dbReference type="PROSITE" id="PS50835"/>
    </source>
</evidence>
<dbReference type="AlphaFoldDB" id="A0A2I3RKN7"/>
<proteinExistence type="predicted"/>
<dbReference type="OMA" id="PPDLPWK"/>
<dbReference type="GeneTree" id="ENSGT00940000154460"/>
<evidence type="ECO:0000256" key="3">
    <source>
        <dbReference type="ARBA" id="ARBA00022729"/>
    </source>
</evidence>
<dbReference type="Pfam" id="PF07686">
    <property type="entry name" value="V-set"/>
    <property type="match status" value="1"/>
</dbReference>
<dbReference type="FunCoup" id="A0A2I3RKN7">
    <property type="interactions" value="218"/>
</dbReference>
<comment type="subcellular location">
    <subcellularLocation>
        <location evidence="1">Cell membrane</location>
    </subcellularLocation>
</comment>
<dbReference type="InterPro" id="IPR036179">
    <property type="entry name" value="Ig-like_dom_sf"/>
</dbReference>
<feature type="domain" description="Ig-like" evidence="6">
    <location>
        <begin position="16"/>
        <end position="106"/>
    </location>
</feature>
<dbReference type="InterPro" id="IPR003599">
    <property type="entry name" value="Ig_sub"/>
</dbReference>
<dbReference type="Proteomes" id="UP000002277">
    <property type="component" value="Chromosome 7"/>
</dbReference>
<reference evidence="7" key="3">
    <citation type="submission" date="2025-09" db="UniProtKB">
        <authorList>
            <consortium name="Ensembl"/>
        </authorList>
    </citation>
    <scope>IDENTIFICATION</scope>
</reference>
<keyword evidence="2" id="KW-1003">Cell membrane</keyword>
<organism evidence="7 8">
    <name type="scientific">Pan troglodytes</name>
    <name type="common">Chimpanzee</name>
    <dbReference type="NCBI Taxonomy" id="9598"/>
    <lineage>
        <taxon>Eukaryota</taxon>
        <taxon>Metazoa</taxon>
        <taxon>Chordata</taxon>
        <taxon>Craniata</taxon>
        <taxon>Vertebrata</taxon>
        <taxon>Euteleostomi</taxon>
        <taxon>Mammalia</taxon>
        <taxon>Eutheria</taxon>
        <taxon>Euarchontoglires</taxon>
        <taxon>Primates</taxon>
        <taxon>Haplorrhini</taxon>
        <taxon>Catarrhini</taxon>
        <taxon>Hominidae</taxon>
        <taxon>Pan</taxon>
    </lineage>
</organism>
<dbReference type="PANTHER" id="PTHR23268">
    <property type="entry name" value="T-CELL RECEPTOR BETA CHAIN"/>
    <property type="match status" value="1"/>
</dbReference>
<evidence type="ECO:0000313" key="7">
    <source>
        <dbReference type="Ensembl" id="ENSPTRP00000065254.1"/>
    </source>
</evidence>
<sequence>NAGVMQNPRHLVRRRGQEARLRCSPVKGHNHVYWYRQLPEEGLKFMVYLQKENIIDESGMPKERFSAEFPKEGPSILRIQQAVRGDSAAYFCASSPPTLMQSHILSVHKPPPDLPWKQRWARKGNTLPVQ</sequence>
<reference evidence="7 8" key="1">
    <citation type="journal article" date="2005" name="Nature">
        <title>Initial sequence of the chimpanzee genome and comparison with the human genome.</title>
        <authorList>
            <consortium name="Chimpanzee sequencing and analysis consortium"/>
        </authorList>
    </citation>
    <scope>NUCLEOTIDE SEQUENCE [LARGE SCALE GENOMIC DNA]</scope>
</reference>
<dbReference type="SUPFAM" id="SSF48726">
    <property type="entry name" value="Immunoglobulin"/>
    <property type="match status" value="1"/>
</dbReference>
<protein>
    <recommendedName>
        <fullName evidence="6">Ig-like domain-containing protein</fullName>
    </recommendedName>
</protein>
<keyword evidence="8" id="KW-1185">Reference proteome</keyword>
<name>A0A2I3RKN7_PANTR</name>
<evidence type="ECO:0000256" key="5">
    <source>
        <dbReference type="ARBA" id="ARBA00023136"/>
    </source>
</evidence>